<dbReference type="AlphaFoldDB" id="J4CCS2"/>
<organism evidence="2 3">
    <name type="scientific">Theileria orientalis strain Shintoku</name>
    <dbReference type="NCBI Taxonomy" id="869250"/>
    <lineage>
        <taxon>Eukaryota</taxon>
        <taxon>Sar</taxon>
        <taxon>Alveolata</taxon>
        <taxon>Apicomplexa</taxon>
        <taxon>Aconoidasida</taxon>
        <taxon>Piroplasmida</taxon>
        <taxon>Theileriidae</taxon>
        <taxon>Theileria</taxon>
    </lineage>
</organism>
<gene>
    <name evidence="2" type="ORF">TOT_020000159</name>
</gene>
<feature type="region of interest" description="Disordered" evidence="1">
    <location>
        <begin position="536"/>
        <end position="562"/>
    </location>
</feature>
<dbReference type="GeneID" id="20714335"/>
<dbReference type="VEuPathDB" id="PiroplasmaDB:TOT_020000159"/>
<accession>J4CCS2</accession>
<feature type="compositionally biased region" description="Polar residues" evidence="1">
    <location>
        <begin position="734"/>
        <end position="746"/>
    </location>
</feature>
<feature type="region of interest" description="Disordered" evidence="1">
    <location>
        <begin position="614"/>
        <end position="688"/>
    </location>
</feature>
<feature type="compositionally biased region" description="Basic and acidic residues" evidence="1">
    <location>
        <begin position="812"/>
        <end position="837"/>
    </location>
</feature>
<feature type="region of interest" description="Disordered" evidence="1">
    <location>
        <begin position="812"/>
        <end position="845"/>
    </location>
</feature>
<dbReference type="RefSeq" id="XP_009690188.1">
    <property type="nucleotide sequence ID" value="XM_009691893.1"/>
</dbReference>
<feature type="region of interest" description="Disordered" evidence="1">
    <location>
        <begin position="286"/>
        <end position="340"/>
    </location>
</feature>
<dbReference type="EMBL" id="AP011947">
    <property type="protein sequence ID" value="BAM39887.1"/>
    <property type="molecule type" value="Genomic_DNA"/>
</dbReference>
<dbReference type="OMA" id="SHPRNID"/>
<feature type="region of interest" description="Disordered" evidence="1">
    <location>
        <begin position="50"/>
        <end position="77"/>
    </location>
</feature>
<proteinExistence type="predicted"/>
<feature type="compositionally biased region" description="Basic and acidic residues" evidence="1">
    <location>
        <begin position="541"/>
        <end position="552"/>
    </location>
</feature>
<dbReference type="Proteomes" id="UP000003786">
    <property type="component" value="Chromosome 2"/>
</dbReference>
<feature type="region of interest" description="Disordered" evidence="1">
    <location>
        <begin position="721"/>
        <end position="791"/>
    </location>
</feature>
<dbReference type="KEGG" id="tot:TOT_020000159"/>
<feature type="compositionally biased region" description="Basic residues" evidence="1">
    <location>
        <begin position="1"/>
        <end position="10"/>
    </location>
</feature>
<feature type="region of interest" description="Disordered" evidence="1">
    <location>
        <begin position="1"/>
        <end position="21"/>
    </location>
</feature>
<feature type="compositionally biased region" description="Polar residues" evidence="1">
    <location>
        <begin position="754"/>
        <end position="764"/>
    </location>
</feature>
<feature type="compositionally biased region" description="Basic and acidic residues" evidence="1">
    <location>
        <begin position="11"/>
        <end position="20"/>
    </location>
</feature>
<feature type="region of interest" description="Disordered" evidence="1">
    <location>
        <begin position="252"/>
        <end position="273"/>
    </location>
</feature>
<feature type="region of interest" description="Disordered" evidence="1">
    <location>
        <begin position="94"/>
        <end position="121"/>
    </location>
</feature>
<evidence type="ECO:0000256" key="1">
    <source>
        <dbReference type="SAM" id="MobiDB-lite"/>
    </source>
</evidence>
<reference evidence="2 3" key="1">
    <citation type="journal article" date="2012" name="MBio">
        <title>Comparative genome analysis of three eukaryotic parasites with differing abilities to transform leukocytes reveals key mediators of Theileria-induced leukocyte transformation.</title>
        <authorList>
            <person name="Hayashida K."/>
            <person name="Hara Y."/>
            <person name="Abe T."/>
            <person name="Yamasaki C."/>
            <person name="Toyoda A."/>
            <person name="Kosuge T."/>
            <person name="Suzuki Y."/>
            <person name="Sato Y."/>
            <person name="Kawashima S."/>
            <person name="Katayama T."/>
            <person name="Wakaguri H."/>
            <person name="Inoue N."/>
            <person name="Homma K."/>
            <person name="Tada-Umezaki M."/>
            <person name="Yagi Y."/>
            <person name="Fujii Y."/>
            <person name="Habara T."/>
            <person name="Kanehisa M."/>
            <person name="Watanabe H."/>
            <person name="Ito K."/>
            <person name="Gojobori T."/>
            <person name="Sugawara H."/>
            <person name="Imanishi T."/>
            <person name="Weir W."/>
            <person name="Gardner M."/>
            <person name="Pain A."/>
            <person name="Shiels B."/>
            <person name="Hattori M."/>
            <person name="Nene V."/>
            <person name="Sugimoto C."/>
        </authorList>
    </citation>
    <scope>NUCLEOTIDE SEQUENCE [LARGE SCALE GENOMIC DNA]</scope>
    <source>
        <strain evidence="2 3">Shintoku</strain>
    </source>
</reference>
<feature type="compositionally biased region" description="Polar residues" evidence="1">
    <location>
        <begin position="774"/>
        <end position="783"/>
    </location>
</feature>
<feature type="compositionally biased region" description="Polar residues" evidence="1">
    <location>
        <begin position="625"/>
        <end position="644"/>
    </location>
</feature>
<feature type="compositionally biased region" description="Polar residues" evidence="1">
    <location>
        <begin position="256"/>
        <end position="273"/>
    </location>
</feature>
<dbReference type="OrthoDB" id="10406038at2759"/>
<dbReference type="eggNOG" id="ENOG502QXRS">
    <property type="taxonomic scope" value="Eukaryota"/>
</dbReference>
<evidence type="ECO:0000313" key="3">
    <source>
        <dbReference type="Proteomes" id="UP000003786"/>
    </source>
</evidence>
<name>J4CCS2_THEOR</name>
<sequence length="890" mass="102914">MKTPRRKHYNTQRDESDVCSRELGPLEIGELETPKERRSAPVAAVRYLAGSKFQANSPEESEYTENSDYTDARSENSEDFVDAYKSGRSKYQVKKHSRRYGELRQESQDSEQVGHHQPQKSNFAREFKLKYGANVTSNLQYYHTARATQDTFLQNMDYIHSQFTNFNPNFINFNYGHFSYPNYGGLKNRTGEYYSAQNPPMYTSIHHRPMPEYGYQRSENMLPLNHDYYSRYDPQYMRPQWNYNHMSQGYMRGGESSRSSNMLGDYTPRSQNRCQDASQQYQCTRHSCNSSHHDSSYDHKRGQCEHGHQHDSHEYHHHAYKREHRDKHRGNDYSQSDLNRRDEETMKLAIENAVKNAFDSYIKTNKLKEGDETCYTDPAPAIYAFEKSDETLTSHHQDQMYGENEIQKVMDDVDSLTNNDMNESDVKTFAKYEGEKAEGYKKEKEDQSMNRMYMSQLTDYNDLSENKYDHVDLFMTKSTTLYEVQSSKMKESQSLGDTIRYGTEEECGKGESARKEIGSRQGSKGIFKHVDLFNNDEESHDDQYTEERMTNRDDEEDEDSAVMGGSTYEVEATMEATGYYQGSDYQDTSYYPSSSFNLNTFNSFSCLRSSSSKMDMKDDEGEENINGTTLSTSDLIESRTNLQTHNDEYEGDYDGNYSGDHNRNDYDGSKGINDTATSPPNKYGEAGGKYELMNHWNGERNANGNTNNKKAENREIMLSKTEESEEETMETYTQNRPNKSENTSGLRGTYTGLFYQSQTQSGKITSEHQKSENVKNNSNYSTAKRSHPRNIDGVSHICSRIEQLEESLRRIESHLRSKPEEKNETRKSIEFKLEGTKAKPPPANTQMDQVSELELMEGYKAASMIKKLLHVKSMDSLIPAFTAFVKNRMA</sequence>
<feature type="compositionally biased region" description="Basic residues" evidence="1">
    <location>
        <begin position="315"/>
        <end position="328"/>
    </location>
</feature>
<feature type="compositionally biased region" description="Basic and acidic residues" evidence="1">
    <location>
        <begin position="291"/>
        <end position="314"/>
    </location>
</feature>
<keyword evidence="3" id="KW-1185">Reference proteome</keyword>
<evidence type="ECO:0000313" key="2">
    <source>
        <dbReference type="EMBL" id="BAM39887.1"/>
    </source>
</evidence>
<protein>
    <submittedName>
        <fullName evidence="2">Uncharacterized protein</fullName>
    </submittedName>
</protein>